<dbReference type="EMBL" id="UINC01035331">
    <property type="protein sequence ID" value="SVB27564.1"/>
    <property type="molecule type" value="Genomic_DNA"/>
</dbReference>
<dbReference type="PANTHER" id="PTHR11839:SF18">
    <property type="entry name" value="NUDIX HYDROLASE DOMAIN-CONTAINING PROTEIN"/>
    <property type="match status" value="1"/>
</dbReference>
<keyword evidence="2" id="KW-0378">Hydrolase</keyword>
<name>A0A382CP24_9ZZZZ</name>
<dbReference type="PROSITE" id="PS51462">
    <property type="entry name" value="NUDIX"/>
    <property type="match status" value="1"/>
</dbReference>
<dbReference type="AlphaFoldDB" id="A0A382CP24"/>
<proteinExistence type="predicted"/>
<dbReference type="InterPro" id="IPR015797">
    <property type="entry name" value="NUDIX_hydrolase-like_dom_sf"/>
</dbReference>
<dbReference type="InterPro" id="IPR000086">
    <property type="entry name" value="NUDIX_hydrolase_dom"/>
</dbReference>
<dbReference type="Gene3D" id="3.90.79.10">
    <property type="entry name" value="Nucleoside Triphosphate Pyrophosphohydrolase"/>
    <property type="match status" value="1"/>
</dbReference>
<dbReference type="Pfam" id="PF00293">
    <property type="entry name" value="NUDIX"/>
    <property type="match status" value="1"/>
</dbReference>
<evidence type="ECO:0000256" key="1">
    <source>
        <dbReference type="ARBA" id="ARBA00001946"/>
    </source>
</evidence>
<evidence type="ECO:0000313" key="4">
    <source>
        <dbReference type="EMBL" id="SVB27564.1"/>
    </source>
</evidence>
<dbReference type="GO" id="GO:0006753">
    <property type="term" value="P:nucleoside phosphate metabolic process"/>
    <property type="evidence" value="ECO:0007669"/>
    <property type="project" value="TreeGrafter"/>
</dbReference>
<dbReference type="SUPFAM" id="SSF55811">
    <property type="entry name" value="Nudix"/>
    <property type="match status" value="1"/>
</dbReference>
<dbReference type="PANTHER" id="PTHR11839">
    <property type="entry name" value="UDP/ADP-SUGAR PYROPHOSPHATASE"/>
    <property type="match status" value="1"/>
</dbReference>
<dbReference type="GO" id="GO:0019693">
    <property type="term" value="P:ribose phosphate metabolic process"/>
    <property type="evidence" value="ECO:0007669"/>
    <property type="project" value="TreeGrafter"/>
</dbReference>
<protein>
    <recommendedName>
        <fullName evidence="3">Nudix hydrolase domain-containing protein</fullName>
    </recommendedName>
</protein>
<dbReference type="CDD" id="cd03424">
    <property type="entry name" value="NUDIX_ADPRase_Nudt5_UGPPase_Nudt14"/>
    <property type="match status" value="1"/>
</dbReference>
<evidence type="ECO:0000259" key="3">
    <source>
        <dbReference type="PROSITE" id="PS51462"/>
    </source>
</evidence>
<accession>A0A382CP24</accession>
<dbReference type="GO" id="GO:0005829">
    <property type="term" value="C:cytosol"/>
    <property type="evidence" value="ECO:0007669"/>
    <property type="project" value="TreeGrafter"/>
</dbReference>
<reference evidence="4" key="1">
    <citation type="submission" date="2018-05" db="EMBL/GenBank/DDBJ databases">
        <authorList>
            <person name="Lanie J.A."/>
            <person name="Ng W.-L."/>
            <person name="Kazmierczak K.M."/>
            <person name="Andrzejewski T.M."/>
            <person name="Davidsen T.M."/>
            <person name="Wayne K.J."/>
            <person name="Tettelin H."/>
            <person name="Glass J.I."/>
            <person name="Rusch D."/>
            <person name="Podicherti R."/>
            <person name="Tsui H.-C.T."/>
            <person name="Winkler M.E."/>
        </authorList>
    </citation>
    <scope>NUCLEOTIDE SEQUENCE</scope>
</reference>
<evidence type="ECO:0000256" key="2">
    <source>
        <dbReference type="ARBA" id="ARBA00022801"/>
    </source>
</evidence>
<gene>
    <name evidence="4" type="ORF">METZ01_LOCUS180418</name>
</gene>
<organism evidence="4">
    <name type="scientific">marine metagenome</name>
    <dbReference type="NCBI Taxonomy" id="408172"/>
    <lineage>
        <taxon>unclassified sequences</taxon>
        <taxon>metagenomes</taxon>
        <taxon>ecological metagenomes</taxon>
    </lineage>
</organism>
<sequence>MERDVVHHPGAVAVVAIDGDDVVLVDQYRPVLERQMLELPAGKLDVPGEDRLTAARRELVEEAGYDAPDMVELGSFYNSIGFCDEHTTIYLATELVQAAPLAVSIEEKYLTVKRVALAGVEGLIADGTITDAKTVIGLLWTLRRLGC</sequence>
<feature type="domain" description="Nudix hydrolase" evidence="3">
    <location>
        <begin position="6"/>
        <end position="137"/>
    </location>
</feature>
<dbReference type="GO" id="GO:0016787">
    <property type="term" value="F:hydrolase activity"/>
    <property type="evidence" value="ECO:0007669"/>
    <property type="project" value="UniProtKB-KW"/>
</dbReference>
<comment type="cofactor">
    <cofactor evidence="1">
        <name>Mg(2+)</name>
        <dbReference type="ChEBI" id="CHEBI:18420"/>
    </cofactor>
</comment>